<gene>
    <name evidence="2" type="ORF">HC175_16655</name>
</gene>
<evidence type="ECO:0000313" key="2">
    <source>
        <dbReference type="EMBL" id="NJW54543.1"/>
    </source>
</evidence>
<proteinExistence type="predicted"/>
<reference evidence="2 3" key="1">
    <citation type="submission" date="2020-03" db="EMBL/GenBank/DDBJ databases">
        <title>Salinimicrobium sp. nov, isolated from SCS.</title>
        <authorList>
            <person name="Cao W.R."/>
        </authorList>
    </citation>
    <scope>NUCLEOTIDE SEQUENCE [LARGE SCALE GENOMIC DNA]</scope>
    <source>
        <strain evidence="3">J15B91</strain>
    </source>
</reference>
<dbReference type="EMBL" id="JAAVJR010000270">
    <property type="protein sequence ID" value="NJW54543.1"/>
    <property type="molecule type" value="Genomic_DNA"/>
</dbReference>
<keyword evidence="3" id="KW-1185">Reference proteome</keyword>
<evidence type="ECO:0000313" key="3">
    <source>
        <dbReference type="Proteomes" id="UP000703674"/>
    </source>
</evidence>
<dbReference type="PANTHER" id="PTHR22642:SF2">
    <property type="entry name" value="PROTEIN LONG AFTER FAR-RED 3"/>
    <property type="match status" value="1"/>
</dbReference>
<feature type="domain" description="Amidohydrolase 3" evidence="1">
    <location>
        <begin position="2"/>
        <end position="192"/>
    </location>
</feature>
<dbReference type="RefSeq" id="WP_168139490.1">
    <property type="nucleotide sequence ID" value="NZ_JAAVJR010000270.1"/>
</dbReference>
<dbReference type="PANTHER" id="PTHR22642">
    <property type="entry name" value="IMIDAZOLONEPROPIONASE"/>
    <property type="match status" value="1"/>
</dbReference>
<feature type="non-terminal residue" evidence="2">
    <location>
        <position position="192"/>
    </location>
</feature>
<dbReference type="Pfam" id="PF07969">
    <property type="entry name" value="Amidohydro_3"/>
    <property type="match status" value="1"/>
</dbReference>
<comment type="caution">
    <text evidence="2">The sequence shown here is derived from an EMBL/GenBank/DDBJ whole genome shotgun (WGS) entry which is preliminary data.</text>
</comment>
<dbReference type="InterPro" id="IPR032466">
    <property type="entry name" value="Metal_Hydrolase"/>
</dbReference>
<name>A0ABX1D258_9FLAO</name>
<dbReference type="Gene3D" id="3.20.20.140">
    <property type="entry name" value="Metal-dependent hydrolases"/>
    <property type="match status" value="1"/>
</dbReference>
<organism evidence="2 3">
    <name type="scientific">Salinimicrobium oceani</name>
    <dbReference type="NCBI Taxonomy" id="2722702"/>
    <lineage>
        <taxon>Bacteria</taxon>
        <taxon>Pseudomonadati</taxon>
        <taxon>Bacteroidota</taxon>
        <taxon>Flavobacteriia</taxon>
        <taxon>Flavobacteriales</taxon>
        <taxon>Flavobacteriaceae</taxon>
        <taxon>Salinimicrobium</taxon>
    </lineage>
</organism>
<dbReference type="SUPFAM" id="SSF51556">
    <property type="entry name" value="Metallo-dependent hydrolases"/>
    <property type="match status" value="1"/>
</dbReference>
<accession>A0ABX1D258</accession>
<sequence>YADGALGSRGAALKHPYSDKHNHFGALLSSVAEFRETAARIAASPYQMNTHAIGDSANVVVLKTYDSLLADAGDRRWKVEHSQIIDQEDFKYFSKNIIPSVQPTHATSDMYWAQDRLGAEREKGAYAYKQLLDQAGIIALGTDFPVEKVSPFLTFYAAVARKDTKNYPEGGYMPEQALSREEALRGMTIWAA</sequence>
<dbReference type="Proteomes" id="UP000703674">
    <property type="component" value="Unassembled WGS sequence"/>
</dbReference>
<dbReference type="InterPro" id="IPR013108">
    <property type="entry name" value="Amidohydro_3"/>
</dbReference>
<protein>
    <submittedName>
        <fullName evidence="2">Amidohydrolase family protein</fullName>
    </submittedName>
</protein>
<feature type="non-terminal residue" evidence="2">
    <location>
        <position position="1"/>
    </location>
</feature>
<evidence type="ECO:0000259" key="1">
    <source>
        <dbReference type="Pfam" id="PF07969"/>
    </source>
</evidence>